<dbReference type="EMBL" id="CP049055">
    <property type="protein sequence ID" value="QII13951.1"/>
    <property type="molecule type" value="Genomic_DNA"/>
</dbReference>
<evidence type="ECO:0000313" key="2">
    <source>
        <dbReference type="Proteomes" id="UP000501926"/>
    </source>
</evidence>
<reference evidence="1 2" key="1">
    <citation type="submission" date="2020-02" db="EMBL/GenBank/DDBJ databases">
        <title>Newly sequenced genome of strain CSTR1 showed variability in Candidatus Kuenenia stuttgartiensis genomes.</title>
        <authorList>
            <person name="Ding C."/>
            <person name="Adrian L."/>
        </authorList>
    </citation>
    <scope>NUCLEOTIDE SEQUENCE [LARGE SCALE GENOMIC DNA]</scope>
    <source>
        <strain evidence="1 2">CSTR1</strain>
    </source>
</reference>
<sequence length="43" mass="5275">MLSIAKYFNDFVFYALDKLILDDYTMSHFFVGKGYYFLLFNFR</sequence>
<evidence type="ECO:0000313" key="1">
    <source>
        <dbReference type="EMBL" id="QII13951.1"/>
    </source>
</evidence>
<dbReference type="AlphaFoldDB" id="A0A6G7GWW4"/>
<proteinExistence type="predicted"/>
<protein>
    <submittedName>
        <fullName evidence="1">Uncharacterized protein</fullName>
    </submittedName>
</protein>
<organism evidence="1 2">
    <name type="scientific">Kuenenia stuttgartiensis</name>
    <dbReference type="NCBI Taxonomy" id="174633"/>
    <lineage>
        <taxon>Bacteria</taxon>
        <taxon>Pseudomonadati</taxon>
        <taxon>Planctomycetota</taxon>
        <taxon>Candidatus Brocadiia</taxon>
        <taxon>Candidatus Brocadiales</taxon>
        <taxon>Candidatus Brocadiaceae</taxon>
        <taxon>Candidatus Kuenenia</taxon>
    </lineage>
</organism>
<gene>
    <name evidence="1" type="ORF">KsCSTR_45720</name>
</gene>
<accession>A0A6G7GWW4</accession>
<dbReference type="Proteomes" id="UP000501926">
    <property type="component" value="Chromosome"/>
</dbReference>
<name>A0A6G7GWW4_KUEST</name>